<feature type="transmembrane region" description="Helical" evidence="8">
    <location>
        <begin position="356"/>
        <end position="374"/>
    </location>
</feature>
<dbReference type="InterPro" id="IPR047200">
    <property type="entry name" value="MFS_YcaD-like"/>
</dbReference>
<feature type="transmembrane region" description="Helical" evidence="8">
    <location>
        <begin position="73"/>
        <end position="96"/>
    </location>
</feature>
<feature type="transmembrane region" description="Helical" evidence="8">
    <location>
        <begin position="292"/>
        <end position="311"/>
    </location>
</feature>
<keyword evidence="6 8" id="KW-0472">Membrane</keyword>
<name>A0ABY5HQS9_9GAMM</name>
<evidence type="ECO:0000256" key="4">
    <source>
        <dbReference type="ARBA" id="ARBA00022692"/>
    </source>
</evidence>
<feature type="region of interest" description="Disordered" evidence="7">
    <location>
        <begin position="720"/>
        <end position="744"/>
    </location>
</feature>
<feature type="transmembrane region" description="Helical" evidence="8">
    <location>
        <begin position="196"/>
        <end position="217"/>
    </location>
</feature>
<feature type="transmembrane region" description="Helical" evidence="8">
    <location>
        <begin position="156"/>
        <end position="176"/>
    </location>
</feature>
<evidence type="ECO:0000256" key="8">
    <source>
        <dbReference type="SAM" id="Phobius"/>
    </source>
</evidence>
<evidence type="ECO:0000256" key="1">
    <source>
        <dbReference type="ARBA" id="ARBA00004651"/>
    </source>
</evidence>
<evidence type="ECO:0000313" key="10">
    <source>
        <dbReference type="EMBL" id="UTW14246.1"/>
    </source>
</evidence>
<keyword evidence="3" id="KW-1003">Cell membrane</keyword>
<dbReference type="Gene3D" id="1.20.1250.20">
    <property type="entry name" value="MFS general substrate transporter like domains"/>
    <property type="match status" value="2"/>
</dbReference>
<feature type="transmembrane region" description="Helical" evidence="8">
    <location>
        <begin position="264"/>
        <end position="286"/>
    </location>
</feature>
<dbReference type="CDD" id="cd17477">
    <property type="entry name" value="MFS_YcaD_like"/>
    <property type="match status" value="1"/>
</dbReference>
<dbReference type="PROSITE" id="PS50850">
    <property type="entry name" value="MFS"/>
    <property type="match status" value="1"/>
</dbReference>
<dbReference type="InterPro" id="IPR036259">
    <property type="entry name" value="MFS_trans_sf"/>
</dbReference>
<reference evidence="10" key="1">
    <citation type="submission" date="2021-04" db="EMBL/GenBank/DDBJ databases">
        <title>Oceanospirillales bacteria with DddD are important DMSP degraders in coastal seawater.</title>
        <authorList>
            <person name="Liu J."/>
        </authorList>
    </citation>
    <scope>NUCLEOTIDE SEQUENCE</scope>
    <source>
        <strain evidence="10">D13-1</strain>
    </source>
</reference>
<feature type="transmembrane region" description="Helical" evidence="8">
    <location>
        <begin position="237"/>
        <end position="257"/>
    </location>
</feature>
<proteinExistence type="predicted"/>
<dbReference type="InterPro" id="IPR020846">
    <property type="entry name" value="MFS_dom"/>
</dbReference>
<dbReference type="InterPro" id="IPR011701">
    <property type="entry name" value="MFS"/>
</dbReference>
<comment type="subcellular location">
    <subcellularLocation>
        <location evidence="1">Cell membrane</location>
        <topology evidence="1">Multi-pass membrane protein</topology>
    </subcellularLocation>
</comment>
<feature type="transmembrane region" description="Helical" evidence="8">
    <location>
        <begin position="7"/>
        <end position="31"/>
    </location>
</feature>
<dbReference type="PANTHER" id="PTHR23521:SF2">
    <property type="entry name" value="TRANSPORTER MFS SUPERFAMILY"/>
    <property type="match status" value="1"/>
</dbReference>
<feature type="transmembrane region" description="Helical" evidence="8">
    <location>
        <begin position="43"/>
        <end position="61"/>
    </location>
</feature>
<accession>A0ABY5HQS9</accession>
<evidence type="ECO:0000256" key="3">
    <source>
        <dbReference type="ARBA" id="ARBA00022475"/>
    </source>
</evidence>
<feature type="domain" description="Major facilitator superfamily (MFS) profile" evidence="9">
    <location>
        <begin position="7"/>
        <end position="380"/>
    </location>
</feature>
<keyword evidence="5 8" id="KW-1133">Transmembrane helix</keyword>
<evidence type="ECO:0000259" key="9">
    <source>
        <dbReference type="PROSITE" id="PS50850"/>
    </source>
</evidence>
<evidence type="ECO:0000256" key="2">
    <source>
        <dbReference type="ARBA" id="ARBA00022448"/>
    </source>
</evidence>
<organism evidence="10 11">
    <name type="scientific">Marinobacterium rhizophilum</name>
    <dbReference type="NCBI Taxonomy" id="420402"/>
    <lineage>
        <taxon>Bacteria</taxon>
        <taxon>Pseudomonadati</taxon>
        <taxon>Pseudomonadota</taxon>
        <taxon>Gammaproteobacteria</taxon>
        <taxon>Oceanospirillales</taxon>
        <taxon>Oceanospirillaceae</taxon>
        <taxon>Marinobacterium</taxon>
    </lineage>
</organism>
<evidence type="ECO:0000256" key="5">
    <source>
        <dbReference type="ARBA" id="ARBA00022989"/>
    </source>
</evidence>
<feature type="transmembrane region" description="Helical" evidence="8">
    <location>
        <begin position="131"/>
        <end position="150"/>
    </location>
</feature>
<evidence type="ECO:0000256" key="7">
    <source>
        <dbReference type="SAM" id="MobiDB-lite"/>
    </source>
</evidence>
<keyword evidence="4 8" id="KW-0812">Transmembrane</keyword>
<protein>
    <submittedName>
        <fullName evidence="10">MFS transporter</fullName>
    </submittedName>
</protein>
<gene>
    <name evidence="10" type="ORF">KDW95_11645</name>
</gene>
<sequence>MLVTLLPLFSLLLSCFIMMLGFGLIGLLLPVRMGIEGMNTDTIGMVLSMYAVGMLFGGLYSRVLIIRAGHIRMFAAVAALAAISILACGLSTNAWLWGAMRMLMGFCIACTFAAIDSWLSESATAKTRGRILAANQIVIMGAFFIGQFLLNLADPSAQTLFMVAGMLLALALVPIVMSRKSGPAVADIRSMSMLDLFRLSPLGVVACFFCGLLYSGLLNMLPLFATSNGLSGFDLSLFMASAIFGAFILQIPVGFLSDHFDRRTVLFVLLLVTIGACLSVPLLSALDSRYPLMLAIAITTGIIACIYPMSISETFDKVLQNDMVAAMGGLIAIYALGSIIGPYAASLAMKKFGNDALFQFLAVLEGLLVIFVVYRMKVRHALPVEAQEKFVMQGMTGSSSIEIDPRFEYHAPEQPLSDAAAVAVKVAQNNPGAAVRMAIALAESAPEEAAQLAAALTQVEEVDVARLYAAITGAAPELSLDIAEALAAASPENTEELVAWLAQERPEQLSGILVAIAEAVPEHTLDIIGTAAESFAEAYAEDASDMLLDVAETYASHLSEGLEEMRPVDRAATYPEHHAADLYTRLVDIMPEHAADLAYTVAEAMPEAATEVTEAYVHSLIDEPEVAPACETDDGMVGAHQEAAPAAADSTEPNAETLENEERVADAFGDYISHSCKSMPDQAINIATVLVESRPDLASVVIEQLQAVEGFEERLSCAIEDRPQDSIFPDYEPDPEKPASSQNP</sequence>
<dbReference type="EMBL" id="CP073347">
    <property type="protein sequence ID" value="UTW14246.1"/>
    <property type="molecule type" value="Genomic_DNA"/>
</dbReference>
<dbReference type="PANTHER" id="PTHR23521">
    <property type="entry name" value="TRANSPORTER MFS SUPERFAMILY"/>
    <property type="match status" value="1"/>
</dbReference>
<keyword evidence="2" id="KW-0813">Transport</keyword>
<keyword evidence="11" id="KW-1185">Reference proteome</keyword>
<dbReference type="SUPFAM" id="SSF103473">
    <property type="entry name" value="MFS general substrate transporter"/>
    <property type="match status" value="1"/>
</dbReference>
<feature type="transmembrane region" description="Helical" evidence="8">
    <location>
        <begin position="102"/>
        <end position="119"/>
    </location>
</feature>
<dbReference type="Proteomes" id="UP001058461">
    <property type="component" value="Chromosome"/>
</dbReference>
<dbReference type="RefSeq" id="WP_255856437.1">
    <property type="nucleotide sequence ID" value="NZ_CP073347.1"/>
</dbReference>
<evidence type="ECO:0000256" key="6">
    <source>
        <dbReference type="ARBA" id="ARBA00023136"/>
    </source>
</evidence>
<feature type="transmembrane region" description="Helical" evidence="8">
    <location>
        <begin position="323"/>
        <end position="344"/>
    </location>
</feature>
<evidence type="ECO:0000313" key="11">
    <source>
        <dbReference type="Proteomes" id="UP001058461"/>
    </source>
</evidence>
<dbReference type="Pfam" id="PF07690">
    <property type="entry name" value="MFS_1"/>
    <property type="match status" value="1"/>
</dbReference>